<keyword evidence="3" id="KW-1185">Reference proteome</keyword>
<dbReference type="EMBL" id="JGZU01000019">
    <property type="protein sequence ID" value="KFJ04275.1"/>
    <property type="molecule type" value="Genomic_DNA"/>
</dbReference>
<evidence type="ECO:0000313" key="2">
    <source>
        <dbReference type="EMBL" id="KFJ04275.1"/>
    </source>
</evidence>
<gene>
    <name evidence="2" type="ORF">BITS_1371</name>
</gene>
<reference evidence="2 3" key="1">
    <citation type="submission" date="2014-03" db="EMBL/GenBank/DDBJ databases">
        <title>Genomics of Bifidobacteria.</title>
        <authorList>
            <person name="Ventura M."/>
            <person name="Milani C."/>
            <person name="Lugli G.A."/>
        </authorList>
    </citation>
    <scope>NUCLEOTIDE SEQUENCE [LARGE SCALE GENOMIC DNA]</scope>
    <source>
        <strain evidence="2 3">JCM 13495</strain>
    </source>
</reference>
<feature type="compositionally biased region" description="Polar residues" evidence="1">
    <location>
        <begin position="180"/>
        <end position="189"/>
    </location>
</feature>
<accession>A0A087E924</accession>
<dbReference type="eggNOG" id="ENOG502ZAXG">
    <property type="taxonomic scope" value="Bacteria"/>
</dbReference>
<dbReference type="STRING" id="356829.BITS_1371"/>
<comment type="caution">
    <text evidence="2">The sequence shown here is derived from an EMBL/GenBank/DDBJ whole genome shotgun (WGS) entry which is preliminary data.</text>
</comment>
<protein>
    <recommendedName>
        <fullName evidence="4">Thymidine phosphorylase</fullName>
    </recommendedName>
</protein>
<evidence type="ECO:0000256" key="1">
    <source>
        <dbReference type="SAM" id="MobiDB-lite"/>
    </source>
</evidence>
<dbReference type="AlphaFoldDB" id="A0A087E924"/>
<sequence>MAGGMDPETLSEISHTSAAALLDRVHHSEDPAVVDRVLTLVDREGVDIIAELWSQADPESLPGILWRLYLLRTWMRRNSRSIAQLWSVAEPEATSASAIAGITEIPHEEDIARTADAILSGAFTGDFAVALERAASFTEVIVLGLHIEARRIAHGNTSGAGASTSDSASSNDFSIESADGNASGTSGNKPSKDANTTAARLLHNAANLANTAKVFTAGARLWRQGKLE</sequence>
<dbReference type="Proteomes" id="UP000029080">
    <property type="component" value="Unassembled WGS sequence"/>
</dbReference>
<proteinExistence type="predicted"/>
<feature type="compositionally biased region" description="Low complexity" evidence="1">
    <location>
        <begin position="156"/>
        <end position="172"/>
    </location>
</feature>
<feature type="region of interest" description="Disordered" evidence="1">
    <location>
        <begin position="156"/>
        <end position="194"/>
    </location>
</feature>
<evidence type="ECO:0008006" key="4">
    <source>
        <dbReference type="Google" id="ProtNLM"/>
    </source>
</evidence>
<evidence type="ECO:0000313" key="3">
    <source>
        <dbReference type="Proteomes" id="UP000029080"/>
    </source>
</evidence>
<name>A0A087E924_9BIFI</name>
<organism evidence="2 3">
    <name type="scientific">Bifidobacterium tsurumiense</name>
    <dbReference type="NCBI Taxonomy" id="356829"/>
    <lineage>
        <taxon>Bacteria</taxon>
        <taxon>Bacillati</taxon>
        <taxon>Actinomycetota</taxon>
        <taxon>Actinomycetes</taxon>
        <taxon>Bifidobacteriales</taxon>
        <taxon>Bifidobacteriaceae</taxon>
        <taxon>Bifidobacterium</taxon>
    </lineage>
</organism>